<feature type="domain" description="Cation efflux protein transmembrane" evidence="11">
    <location>
        <begin position="63"/>
        <end position="158"/>
    </location>
</feature>
<organism evidence="13 14">
    <name type="scientific">Trypanosoma brucei equiperdum</name>
    <dbReference type="NCBI Taxonomy" id="630700"/>
    <lineage>
        <taxon>Eukaryota</taxon>
        <taxon>Discoba</taxon>
        <taxon>Euglenozoa</taxon>
        <taxon>Kinetoplastea</taxon>
        <taxon>Metakinetoplastina</taxon>
        <taxon>Trypanosomatida</taxon>
        <taxon>Trypanosomatidae</taxon>
        <taxon>Trypanosoma</taxon>
    </lineage>
</organism>
<keyword evidence="3" id="KW-0813">Transport</keyword>
<dbReference type="Proteomes" id="UP000266743">
    <property type="component" value="Chromosome 4"/>
</dbReference>
<dbReference type="InterPro" id="IPR002524">
    <property type="entry name" value="Cation_efflux"/>
</dbReference>
<proteinExistence type="inferred from homology"/>
<feature type="compositionally biased region" description="Basic and acidic residues" evidence="9">
    <location>
        <begin position="269"/>
        <end position="296"/>
    </location>
</feature>
<dbReference type="GO" id="GO:0005385">
    <property type="term" value="F:zinc ion transmembrane transporter activity"/>
    <property type="evidence" value="ECO:0007669"/>
    <property type="project" value="TreeGrafter"/>
</dbReference>
<name>A0A3L6L833_9TRYP</name>
<dbReference type="InterPro" id="IPR058533">
    <property type="entry name" value="Cation_efflux_TM"/>
</dbReference>
<evidence type="ECO:0000259" key="12">
    <source>
        <dbReference type="Pfam" id="PF16916"/>
    </source>
</evidence>
<evidence type="ECO:0000256" key="2">
    <source>
        <dbReference type="ARBA" id="ARBA00008873"/>
    </source>
</evidence>
<evidence type="ECO:0000256" key="10">
    <source>
        <dbReference type="SAM" id="Phobius"/>
    </source>
</evidence>
<keyword evidence="4 10" id="KW-0812">Transmembrane</keyword>
<feature type="transmembrane region" description="Helical" evidence="10">
    <location>
        <begin position="308"/>
        <end position="332"/>
    </location>
</feature>
<dbReference type="NCBIfam" id="TIGR01297">
    <property type="entry name" value="CDF"/>
    <property type="match status" value="2"/>
</dbReference>
<evidence type="ECO:0000256" key="7">
    <source>
        <dbReference type="ARBA" id="ARBA00023065"/>
    </source>
</evidence>
<dbReference type="InterPro" id="IPR050681">
    <property type="entry name" value="CDF/SLC30A"/>
</dbReference>
<feature type="transmembrane region" description="Helical" evidence="10">
    <location>
        <begin position="62"/>
        <end position="87"/>
    </location>
</feature>
<dbReference type="EMBL" id="QSBY01000004">
    <property type="protein sequence ID" value="RHW72833.1"/>
    <property type="molecule type" value="Genomic_DNA"/>
</dbReference>
<evidence type="ECO:0000256" key="3">
    <source>
        <dbReference type="ARBA" id="ARBA00022448"/>
    </source>
</evidence>
<protein>
    <submittedName>
        <fullName evidence="13">Metal-ion transporter</fullName>
    </submittedName>
</protein>
<comment type="caution">
    <text evidence="13">The sequence shown here is derived from an EMBL/GenBank/DDBJ whole genome shotgun (WGS) entry which is preliminary data.</text>
</comment>
<dbReference type="PANTHER" id="PTHR11562">
    <property type="entry name" value="CATION EFFLUX PROTEIN/ ZINC TRANSPORTER"/>
    <property type="match status" value="1"/>
</dbReference>
<evidence type="ECO:0000256" key="1">
    <source>
        <dbReference type="ARBA" id="ARBA00004141"/>
    </source>
</evidence>
<comment type="subcellular location">
    <subcellularLocation>
        <location evidence="1">Membrane</location>
        <topology evidence="1">Multi-pass membrane protein</topology>
    </subcellularLocation>
</comment>
<feature type="transmembrane region" description="Helical" evidence="10">
    <location>
        <begin position="344"/>
        <end position="363"/>
    </location>
</feature>
<reference evidence="13 14" key="1">
    <citation type="submission" date="2018-09" db="EMBL/GenBank/DDBJ databases">
        <title>whole genome sequence of T. equiperdum IVM-t1 strain.</title>
        <authorList>
            <person name="Suganuma K."/>
        </authorList>
    </citation>
    <scope>NUCLEOTIDE SEQUENCE [LARGE SCALE GENOMIC DNA]</scope>
    <source>
        <strain evidence="13 14">IVM-t1</strain>
    </source>
</reference>
<evidence type="ECO:0000313" key="13">
    <source>
        <dbReference type="EMBL" id="RHW72833.1"/>
    </source>
</evidence>
<dbReference type="InterPro" id="IPR027470">
    <property type="entry name" value="Cation_efflux_CTD"/>
</dbReference>
<dbReference type="SUPFAM" id="SSF160240">
    <property type="entry name" value="Cation efflux protein cytoplasmic domain-like"/>
    <property type="match status" value="1"/>
</dbReference>
<dbReference type="Pfam" id="PF16916">
    <property type="entry name" value="ZT_dimer"/>
    <property type="match status" value="1"/>
</dbReference>
<dbReference type="Pfam" id="PF01545">
    <property type="entry name" value="Cation_efflux"/>
    <property type="match status" value="2"/>
</dbReference>
<feature type="domain" description="Cation efflux protein cytoplasmic" evidence="12">
    <location>
        <begin position="382"/>
        <end position="451"/>
    </location>
</feature>
<keyword evidence="8 10" id="KW-0472">Membrane</keyword>
<evidence type="ECO:0000313" key="14">
    <source>
        <dbReference type="Proteomes" id="UP000266743"/>
    </source>
</evidence>
<keyword evidence="6 10" id="KW-1133">Transmembrane helix</keyword>
<evidence type="ECO:0000259" key="11">
    <source>
        <dbReference type="Pfam" id="PF01545"/>
    </source>
</evidence>
<feature type="transmembrane region" description="Helical" evidence="10">
    <location>
        <begin position="217"/>
        <end position="238"/>
    </location>
</feature>
<dbReference type="SUPFAM" id="SSF161111">
    <property type="entry name" value="Cation efflux protein transmembrane domain-like"/>
    <property type="match status" value="1"/>
</dbReference>
<dbReference type="InterPro" id="IPR027469">
    <property type="entry name" value="Cation_efflux_TMD_sf"/>
</dbReference>
<feature type="region of interest" description="Disordered" evidence="9">
    <location>
        <begin position="248"/>
        <end position="299"/>
    </location>
</feature>
<keyword evidence="5" id="KW-0864">Zinc transport</keyword>
<evidence type="ECO:0000256" key="4">
    <source>
        <dbReference type="ARBA" id="ARBA00022692"/>
    </source>
</evidence>
<feature type="transmembrane region" description="Helical" evidence="10">
    <location>
        <begin position="130"/>
        <end position="149"/>
    </location>
</feature>
<sequence length="471" mass="50795">MEEASSEHQRLLPCSSGPHSNYNAAAVEVGTPAAPSPWGGLEDADQQSLNSTEVRRRHESKVLLAALMFCFVFMLVELMFGVVAHSLALLTDASHLLIDVGAYALSIMSLRAASRTSCGKYSYGWHRAEVIGTLVSVFSIWALVVWIVMEGLDRSWNVVKCSRIHAMLATTAQQYKRNNSTSYYGFGNISQRPTVDKDGALTEATHMEMCTSIDSPIMVVVGVLGMVVNVVCAAILYFGGSHGHSHFGGSHHHSHSGNGEEEDSLCEENTGHNHSHDHGHGHGHSGSEGEGHDHSHSHSGRGFAAHAALLHALGDCVQSLGVILAGIFIYVANRYSYGVPSYRYSIYNLADPLCSLLFAVITLNMTRPLLRDLLGILMESTPPGINYSELLSALRSIKGVEGVHDLHVWSIASDYAALSVHLEADDKDAALQEAQEVCKRFGITHTTIQVDTVENGAGLCHSLCASAQTIA</sequence>
<dbReference type="AlphaFoldDB" id="A0A3L6L833"/>
<evidence type="ECO:0000256" key="6">
    <source>
        <dbReference type="ARBA" id="ARBA00022989"/>
    </source>
</evidence>
<dbReference type="GO" id="GO:0005886">
    <property type="term" value="C:plasma membrane"/>
    <property type="evidence" value="ECO:0007669"/>
    <property type="project" value="TreeGrafter"/>
</dbReference>
<feature type="domain" description="Cation efflux protein transmembrane" evidence="11">
    <location>
        <begin position="208"/>
        <end position="378"/>
    </location>
</feature>
<comment type="similarity">
    <text evidence="2">Belongs to the cation diffusion facilitator (CDF) transporter (TC 2.A.4) family. SLC30A subfamily.</text>
</comment>
<evidence type="ECO:0000256" key="8">
    <source>
        <dbReference type="ARBA" id="ARBA00023136"/>
    </source>
</evidence>
<gene>
    <name evidence="13" type="primary">ZnT</name>
    <name evidence="13" type="ORF">DPX39_040043400</name>
</gene>
<evidence type="ECO:0000256" key="9">
    <source>
        <dbReference type="SAM" id="MobiDB-lite"/>
    </source>
</evidence>
<evidence type="ECO:0000256" key="5">
    <source>
        <dbReference type="ARBA" id="ARBA00022906"/>
    </source>
</evidence>
<keyword evidence="5" id="KW-0862">Zinc</keyword>
<accession>A0A3L6L833</accession>
<dbReference type="Gene3D" id="1.20.1510.10">
    <property type="entry name" value="Cation efflux protein transmembrane domain"/>
    <property type="match status" value="1"/>
</dbReference>
<dbReference type="InterPro" id="IPR036837">
    <property type="entry name" value="Cation_efflux_CTD_sf"/>
</dbReference>
<keyword evidence="7" id="KW-0406">Ion transport</keyword>
<dbReference type="PANTHER" id="PTHR11562:SF17">
    <property type="entry name" value="RE54080P-RELATED"/>
    <property type="match status" value="1"/>
</dbReference>